<feature type="domain" description="GH3 middle" evidence="3">
    <location>
        <begin position="739"/>
        <end position="816"/>
    </location>
</feature>
<dbReference type="Pfam" id="PF03321">
    <property type="entry name" value="GH3"/>
    <property type="match status" value="2"/>
</dbReference>
<dbReference type="Pfam" id="PF23572">
    <property type="entry name" value="GH3_C"/>
    <property type="match status" value="3"/>
</dbReference>
<dbReference type="EMBL" id="QGKY02000089">
    <property type="protein sequence ID" value="KAF2614287.1"/>
    <property type="molecule type" value="Genomic_DNA"/>
</dbReference>
<evidence type="ECO:0000259" key="3">
    <source>
        <dbReference type="Pfam" id="PF23571"/>
    </source>
</evidence>
<dbReference type="Pfam" id="PF23571">
    <property type="entry name" value="GH3_M"/>
    <property type="match status" value="3"/>
</dbReference>
<dbReference type="GO" id="GO:0005737">
    <property type="term" value="C:cytoplasm"/>
    <property type="evidence" value="ECO:0007669"/>
    <property type="project" value="TreeGrafter"/>
</dbReference>
<reference evidence="5" key="1">
    <citation type="submission" date="2019-12" db="EMBL/GenBank/DDBJ databases">
        <title>Genome sequencing and annotation of Brassica cretica.</title>
        <authorList>
            <person name="Studholme D.J."/>
            <person name="Sarris P.F."/>
        </authorList>
    </citation>
    <scope>NUCLEOTIDE SEQUENCE</scope>
    <source>
        <strain evidence="5">PFS-102/07</strain>
        <tissue evidence="5">Leaf</tissue>
    </source>
</reference>
<keyword evidence="2" id="KW-0436">Ligase</keyword>
<feature type="domain" description="GH3 C-terminal" evidence="4">
    <location>
        <begin position="431"/>
        <end position="555"/>
    </location>
</feature>
<evidence type="ECO:0000256" key="1">
    <source>
        <dbReference type="ARBA" id="ARBA00008068"/>
    </source>
</evidence>
<feature type="domain" description="GH3 middle" evidence="3">
    <location>
        <begin position="347"/>
        <end position="416"/>
    </location>
</feature>
<dbReference type="InterPro" id="IPR004993">
    <property type="entry name" value="GH3"/>
</dbReference>
<feature type="domain" description="GH3 C-terminal" evidence="4">
    <location>
        <begin position="831"/>
        <end position="954"/>
    </location>
</feature>
<feature type="domain" description="GH3 middle" evidence="3">
    <location>
        <begin position="983"/>
        <end position="1010"/>
    </location>
</feature>
<dbReference type="InterPro" id="IPR055378">
    <property type="entry name" value="GH3_C"/>
</dbReference>
<evidence type="ECO:0000259" key="4">
    <source>
        <dbReference type="Pfam" id="PF23572"/>
    </source>
</evidence>
<protein>
    <submittedName>
        <fullName evidence="5">Uncharacterized protein</fullName>
    </submittedName>
</protein>
<dbReference type="PANTHER" id="PTHR31901">
    <property type="entry name" value="GH3 DOMAIN-CONTAINING PROTEIN"/>
    <property type="match status" value="1"/>
</dbReference>
<feature type="domain" description="GH3 C-terminal" evidence="4">
    <location>
        <begin position="1025"/>
        <end position="1148"/>
    </location>
</feature>
<evidence type="ECO:0000256" key="2">
    <source>
        <dbReference type="ARBA" id="ARBA00022598"/>
    </source>
</evidence>
<dbReference type="InterPro" id="IPR055377">
    <property type="entry name" value="GH3_M"/>
</dbReference>
<organism evidence="5">
    <name type="scientific">Brassica cretica</name>
    <name type="common">Mustard</name>
    <dbReference type="NCBI Taxonomy" id="69181"/>
    <lineage>
        <taxon>Eukaryota</taxon>
        <taxon>Viridiplantae</taxon>
        <taxon>Streptophyta</taxon>
        <taxon>Embryophyta</taxon>
        <taxon>Tracheophyta</taxon>
        <taxon>Spermatophyta</taxon>
        <taxon>Magnoliopsida</taxon>
        <taxon>eudicotyledons</taxon>
        <taxon>Gunneridae</taxon>
        <taxon>Pentapetalae</taxon>
        <taxon>rosids</taxon>
        <taxon>malvids</taxon>
        <taxon>Brassicales</taxon>
        <taxon>Brassicaceae</taxon>
        <taxon>Brassiceae</taxon>
        <taxon>Brassica</taxon>
    </lineage>
</organism>
<dbReference type="GO" id="GO:0016881">
    <property type="term" value="F:acid-amino acid ligase activity"/>
    <property type="evidence" value="ECO:0007669"/>
    <property type="project" value="TreeGrafter"/>
</dbReference>
<gene>
    <name evidence="5" type="ORF">F2Q70_00007368</name>
</gene>
<comment type="similarity">
    <text evidence="1">Belongs to the IAA-amido conjugating enzyme family.</text>
</comment>
<name>A0A8S9M718_BRACR</name>
<dbReference type="AlphaFoldDB" id="A0A8S9M718"/>
<dbReference type="PANTHER" id="PTHR31901:SF43">
    <property type="entry name" value="4-SUBSTITUTED BENZOATES-GLUTAMATE LIGASE GH3.12"/>
    <property type="match status" value="1"/>
</dbReference>
<evidence type="ECO:0000313" key="5">
    <source>
        <dbReference type="EMBL" id="KAF2614287.1"/>
    </source>
</evidence>
<proteinExistence type="inferred from homology"/>
<accession>A0A8S9M718</accession>
<sequence>MKPISNNNERWEEKLKDLSFNVKQIQDNLLEEILTPNLKTEYLQRFHMDRFDKELFKKNVPVVTYEDIKPYIDRVVNGESSDVISNRPITGFLLSSGTSGGAQKMMPWNHKYLDNLTFAYDLRMHVITKHVKGLEEGKGMMFLFTKQESITPSGLPARVATSSYFKSDYFKNRPSNWYYSYTSPDEVILCSNNTHSLYCHLLCGLVQRDEVVRMGSIFASVMVRAIKFLETYWEELCSNIRSGHLSEWITDHGCRSSVSLVLGGPRLDLADTIETICNKNSWEGIVKRLWPNTKYIETVVTGSMGQYVPTLNYYCSDLPLVSTTYGSSETTFGINVDPLSKPEDVSYAFMPNMSYFEFITMDGDKRDVVDLQDVKLGCTYEPVVTNFSGLYRMRVGDVLVVTGFYNNAPQFKFVRRENVVLSIDSDKTNEEDLFKALSQAKLVLESSDLILVDFTSYADTSTFPGHYVIYLEIKEKEGENKKNNVELSEEVFPKCCSVMEDSLDNVYKRCRFKDGSVGPLEIRVVRQGMFDSLMDFFISQGASIGQYKTPRCIKSVKALEFMEECVVARDQVQISPHGIYTCDDTTQSMYCQLLCGLLQRESVSRLGAPFASSFLKVIKFLEDHWKELCSNIRTGRVSDWITDPQCLSGVGKFLTAPNPELASLIEQECGKKSWEAIVRRLWPNAKCIEAVVTGSMAQYIPMMDFYCGGLPLISSFYASSECFLGLNLNTLRKPSDAAYTIIPSMAYFEFIEVEKDHQETSHDPTKNIVDLVDVKVGHDYEPVITTFSGLYRYRLGDVLRVTGFYNNAPEFQVAGRKKVVLSIDMDKTYEEDLLKAVTNAKLLLEPHDLMLIDFTSRVDSSSFPGHYVLYWELGSKVKDAKLEPDAEVMEECCFTMEESLDSIYRKGRKNDKNIGPLEIKVVKSGAFDELMNFFVARGSSVSQYKTPRSVTDEEVVKVLEASVVSKFVSRKTPSWELHELHSSLYRYRLGDVLRVTGFYNNAPEFQVAGRKKVVLSIDMDKTYEEDLLKAVTNAKLLLEPHDLMLIDFTSRVDSSSFPGHYVLYWELGSKVKDAKLEPDAEVMEECCFTMEESLDSIYRKGRKNDKNIGPLEIKVVKSGAFDELMNFFVARGSSVSQYKTPRSVTDEEVVKVLEASVVSKFVSRKTPSWELHELHSSR</sequence>
<comment type="caution">
    <text evidence="5">The sequence shown here is derived from an EMBL/GenBank/DDBJ whole genome shotgun (WGS) entry which is preliminary data.</text>
</comment>